<comment type="subcellular location">
    <subcellularLocation>
        <location evidence="2 10">Cytoplasm</location>
        <location evidence="2 10">Cytoskeleton</location>
    </subcellularLocation>
    <subcellularLocation>
        <location evidence="1">Nucleus</location>
    </subcellularLocation>
</comment>
<keyword evidence="4 10" id="KW-0963">Cytoplasm</keyword>
<sequence length="93" mass="11410">MVGIKQSDILIIKCNIQNEMQSYIKMLVQKAMKRYEEEEREIATYIKLKFDSYYQEYWQCIVGKHFDCSLEFELSRYILLRAKDTFILLFRYN</sequence>
<dbReference type="Proteomes" id="UP000050790">
    <property type="component" value="Unassembled WGS sequence"/>
</dbReference>
<dbReference type="SMART" id="SM01375">
    <property type="entry name" value="Dynein_light"/>
    <property type="match status" value="1"/>
</dbReference>
<evidence type="ECO:0000256" key="1">
    <source>
        <dbReference type="ARBA" id="ARBA00004123"/>
    </source>
</evidence>
<evidence type="ECO:0000256" key="2">
    <source>
        <dbReference type="ARBA" id="ARBA00004245"/>
    </source>
</evidence>
<dbReference type="OrthoDB" id="10033309at2759"/>
<keyword evidence="3" id="KW-0813">Transport</keyword>
<evidence type="ECO:0000256" key="8">
    <source>
        <dbReference type="ARBA" id="ARBA00023212"/>
    </source>
</evidence>
<dbReference type="GO" id="GO:0005634">
    <property type="term" value="C:nucleus"/>
    <property type="evidence" value="ECO:0007669"/>
    <property type="project" value="UniProtKB-SubCell"/>
</dbReference>
<dbReference type="PANTHER" id="PTHR11886">
    <property type="entry name" value="DYNEIN LIGHT CHAIN"/>
    <property type="match status" value="1"/>
</dbReference>
<dbReference type="AlphaFoldDB" id="A0A183MLM9"/>
<reference evidence="11 13" key="1">
    <citation type="submission" date="2018-11" db="EMBL/GenBank/DDBJ databases">
        <authorList>
            <consortium name="Pathogen Informatics"/>
        </authorList>
    </citation>
    <scope>NUCLEOTIDE SEQUENCE [LARGE SCALE GENOMIC DNA]</scope>
    <source>
        <strain evidence="11 13">Zambia</strain>
    </source>
</reference>
<dbReference type="InterPro" id="IPR001372">
    <property type="entry name" value="Dynein_light_chain_typ-1/2"/>
</dbReference>
<protein>
    <recommendedName>
        <fullName evidence="10">Dynein light chain</fullName>
    </recommendedName>
</protein>
<evidence type="ECO:0000313" key="13">
    <source>
        <dbReference type="Proteomes" id="UP000277204"/>
    </source>
</evidence>
<dbReference type="GO" id="GO:0005874">
    <property type="term" value="C:microtubule"/>
    <property type="evidence" value="ECO:0007669"/>
    <property type="project" value="UniProtKB-KW"/>
</dbReference>
<dbReference type="Pfam" id="PF01221">
    <property type="entry name" value="Dynein_light"/>
    <property type="match status" value="1"/>
</dbReference>
<dbReference type="WBParaSite" id="SMRG1_38510.1">
    <property type="protein sequence ID" value="SMRG1_38510.1"/>
    <property type="gene ID" value="SMRG1_38510"/>
</dbReference>
<keyword evidence="7" id="KW-0653">Protein transport</keyword>
<dbReference type="SUPFAM" id="SSF54648">
    <property type="entry name" value="DLC"/>
    <property type="match status" value="1"/>
</dbReference>
<accession>A0A183MLM9</accession>
<dbReference type="GO" id="GO:0051028">
    <property type="term" value="P:mRNA transport"/>
    <property type="evidence" value="ECO:0007669"/>
    <property type="project" value="UniProtKB-KW"/>
</dbReference>
<keyword evidence="8 10" id="KW-0206">Cytoskeleton</keyword>
<evidence type="ECO:0000313" key="12">
    <source>
        <dbReference type="Proteomes" id="UP000050790"/>
    </source>
</evidence>
<dbReference type="GO" id="GO:0007017">
    <property type="term" value="P:microtubule-based process"/>
    <property type="evidence" value="ECO:0007669"/>
    <property type="project" value="InterPro"/>
</dbReference>
<evidence type="ECO:0000256" key="9">
    <source>
        <dbReference type="ARBA" id="ARBA00023242"/>
    </source>
</evidence>
<dbReference type="InterPro" id="IPR037177">
    <property type="entry name" value="DLC_sf"/>
</dbReference>
<name>A0A183MLM9_9TREM</name>
<evidence type="ECO:0000256" key="3">
    <source>
        <dbReference type="ARBA" id="ARBA00022448"/>
    </source>
</evidence>
<organism evidence="12 14">
    <name type="scientific">Schistosoma margrebowiei</name>
    <dbReference type="NCBI Taxonomy" id="48269"/>
    <lineage>
        <taxon>Eukaryota</taxon>
        <taxon>Metazoa</taxon>
        <taxon>Spiralia</taxon>
        <taxon>Lophotrochozoa</taxon>
        <taxon>Platyhelminthes</taxon>
        <taxon>Trematoda</taxon>
        <taxon>Digenea</taxon>
        <taxon>Strigeidida</taxon>
        <taxon>Schistosomatoidea</taxon>
        <taxon>Schistosomatidae</taxon>
        <taxon>Schistosoma</taxon>
    </lineage>
</organism>
<reference evidence="14" key="2">
    <citation type="submission" date="2023-11" db="UniProtKB">
        <authorList>
            <consortium name="WormBaseParasite"/>
        </authorList>
    </citation>
    <scope>IDENTIFICATION</scope>
</reference>
<keyword evidence="10" id="KW-0243">Dynein</keyword>
<dbReference type="GO" id="GO:0005868">
    <property type="term" value="C:cytoplasmic dynein complex"/>
    <property type="evidence" value="ECO:0007669"/>
    <property type="project" value="TreeGrafter"/>
</dbReference>
<keyword evidence="6" id="KW-0509">mRNA transport</keyword>
<evidence type="ECO:0000256" key="4">
    <source>
        <dbReference type="ARBA" id="ARBA00022490"/>
    </source>
</evidence>
<proteinExistence type="inferred from homology"/>
<dbReference type="PANTHER" id="PTHR11886:SF35">
    <property type="entry name" value="DYNEIN LIGHT CHAIN"/>
    <property type="match status" value="1"/>
</dbReference>
<evidence type="ECO:0000256" key="6">
    <source>
        <dbReference type="ARBA" id="ARBA00022816"/>
    </source>
</evidence>
<dbReference type="FunFam" id="3.30.740.10:FF:000005">
    <property type="entry name" value="Dynein light chain"/>
    <property type="match status" value="1"/>
</dbReference>
<evidence type="ECO:0000313" key="14">
    <source>
        <dbReference type="WBParaSite" id="SMRG1_38510.1"/>
    </source>
</evidence>
<evidence type="ECO:0000256" key="7">
    <source>
        <dbReference type="ARBA" id="ARBA00022927"/>
    </source>
</evidence>
<dbReference type="EMBL" id="UZAI01017258">
    <property type="protein sequence ID" value="VDP22551.1"/>
    <property type="molecule type" value="Genomic_DNA"/>
</dbReference>
<keyword evidence="13" id="KW-1185">Reference proteome</keyword>
<keyword evidence="10" id="KW-0505">Motor protein</keyword>
<dbReference type="Proteomes" id="UP000277204">
    <property type="component" value="Unassembled WGS sequence"/>
</dbReference>
<gene>
    <name evidence="11" type="ORF">SMRZ_LOCUS16954</name>
</gene>
<dbReference type="Gene3D" id="3.30.740.10">
    <property type="entry name" value="Protein Inhibitor Of Neuronal Nitric Oxide Synthase"/>
    <property type="match status" value="1"/>
</dbReference>
<keyword evidence="9" id="KW-0539">Nucleus</keyword>
<dbReference type="CDD" id="cd21450">
    <property type="entry name" value="DLC-like_DYNLL1-like"/>
    <property type="match status" value="1"/>
</dbReference>
<dbReference type="GO" id="GO:0015031">
    <property type="term" value="P:protein transport"/>
    <property type="evidence" value="ECO:0007669"/>
    <property type="project" value="UniProtKB-KW"/>
</dbReference>
<keyword evidence="5 10" id="KW-0493">Microtubule</keyword>
<evidence type="ECO:0000313" key="11">
    <source>
        <dbReference type="EMBL" id="VDP22551.1"/>
    </source>
</evidence>
<dbReference type="STRING" id="48269.A0A183MLM9"/>
<evidence type="ECO:0000256" key="5">
    <source>
        <dbReference type="ARBA" id="ARBA00022701"/>
    </source>
</evidence>
<comment type="similarity">
    <text evidence="10">Belongs to the dynein light chain family.</text>
</comment>
<dbReference type="GO" id="GO:0045505">
    <property type="term" value="F:dynein intermediate chain binding"/>
    <property type="evidence" value="ECO:0007669"/>
    <property type="project" value="TreeGrafter"/>
</dbReference>
<evidence type="ECO:0000256" key="10">
    <source>
        <dbReference type="RuleBase" id="RU365010"/>
    </source>
</evidence>